<accession>A0A1F7X3A0</accession>
<evidence type="ECO:0000313" key="1">
    <source>
        <dbReference type="EMBL" id="OGM09574.1"/>
    </source>
</evidence>
<protein>
    <submittedName>
        <fullName evidence="1">Uncharacterized protein</fullName>
    </submittedName>
</protein>
<dbReference type="Proteomes" id="UP000179219">
    <property type="component" value="Unassembled WGS sequence"/>
</dbReference>
<name>A0A1F7X3A0_9BACT</name>
<dbReference type="AlphaFoldDB" id="A0A1F7X3A0"/>
<reference evidence="1 2" key="1">
    <citation type="journal article" date="2016" name="Nat. Commun.">
        <title>Thousands of microbial genomes shed light on interconnected biogeochemical processes in an aquifer system.</title>
        <authorList>
            <person name="Anantharaman K."/>
            <person name="Brown C.T."/>
            <person name="Hug L.A."/>
            <person name="Sharon I."/>
            <person name="Castelle C.J."/>
            <person name="Probst A.J."/>
            <person name="Thomas B.C."/>
            <person name="Singh A."/>
            <person name="Wilkins M.J."/>
            <person name="Karaoz U."/>
            <person name="Brodie E.L."/>
            <person name="Williams K.H."/>
            <person name="Hubbard S.S."/>
            <person name="Banfield J.F."/>
        </authorList>
    </citation>
    <scope>NUCLEOTIDE SEQUENCE [LARGE SCALE GENOMIC DNA]</scope>
</reference>
<proteinExistence type="predicted"/>
<sequence>MIKKYPKFILLIILVILIALSLGILNARKQRQKEEKELITETYAPTPKIPKEYKGQIDKITKFSVDGLTLKFPGELPLLEVSYKNIALADAKQIASNLKITSEPMQYDDFKDGLKYIWSSENQSLIITPKTSQISYSLGFIEPPKVENKNLENNTLDKIAQNFLSDKIGLSKDKIKLVRIANLVLNPQSNGFSETTDKSKAALFQLNYTYKTSEYEILTLSPSQPLIYVQILTDGNIYSSEITLFDNAKESSQKYLLKEFDDIKRSINEAVLISLLNDYLNISELNKDQIEEITIDKITLAYLLESTKTSNLKPVFLLEGPAKVKNSSANWVQLYMPALKY</sequence>
<organism evidence="1 2">
    <name type="scientific">Candidatus Woesebacteria bacterium RBG_13_34_9</name>
    <dbReference type="NCBI Taxonomy" id="1802477"/>
    <lineage>
        <taxon>Bacteria</taxon>
        <taxon>Candidatus Woeseibacteriota</taxon>
    </lineage>
</organism>
<evidence type="ECO:0000313" key="2">
    <source>
        <dbReference type="Proteomes" id="UP000179219"/>
    </source>
</evidence>
<comment type="caution">
    <text evidence="1">The sequence shown here is derived from an EMBL/GenBank/DDBJ whole genome shotgun (WGS) entry which is preliminary data.</text>
</comment>
<gene>
    <name evidence="1" type="ORF">A2159_00315</name>
</gene>
<dbReference type="EMBL" id="MGFP01000021">
    <property type="protein sequence ID" value="OGM09574.1"/>
    <property type="molecule type" value="Genomic_DNA"/>
</dbReference>